<gene>
    <name evidence="14" type="ORF">SAMN05444366_3474</name>
</gene>
<evidence type="ECO:0000256" key="11">
    <source>
        <dbReference type="RuleBase" id="RU003357"/>
    </source>
</evidence>
<dbReference type="InterPro" id="IPR000531">
    <property type="entry name" value="Beta-barrel_TonB"/>
</dbReference>
<dbReference type="PANTHER" id="PTHR30069">
    <property type="entry name" value="TONB-DEPENDENT OUTER MEMBRANE RECEPTOR"/>
    <property type="match status" value="1"/>
</dbReference>
<dbReference type="GO" id="GO:0009279">
    <property type="term" value="C:cell outer membrane"/>
    <property type="evidence" value="ECO:0007669"/>
    <property type="project" value="UniProtKB-SubCell"/>
</dbReference>
<dbReference type="GO" id="GO:0044718">
    <property type="term" value="P:siderophore transmembrane transport"/>
    <property type="evidence" value="ECO:0007669"/>
    <property type="project" value="TreeGrafter"/>
</dbReference>
<keyword evidence="8" id="KW-0675">Receptor</keyword>
<dbReference type="PROSITE" id="PS52016">
    <property type="entry name" value="TONB_DEPENDENT_REC_3"/>
    <property type="match status" value="1"/>
</dbReference>
<keyword evidence="9 10" id="KW-0998">Cell outer membrane</keyword>
<comment type="similarity">
    <text evidence="10 11">Belongs to the TonB-dependent receptor family.</text>
</comment>
<organism evidence="14 15">
    <name type="scientific">Flavobacterium saccharophilum</name>
    <dbReference type="NCBI Taxonomy" id="29534"/>
    <lineage>
        <taxon>Bacteria</taxon>
        <taxon>Pseudomonadati</taxon>
        <taxon>Bacteroidota</taxon>
        <taxon>Flavobacteriia</taxon>
        <taxon>Flavobacteriales</taxon>
        <taxon>Flavobacteriaceae</taxon>
        <taxon>Flavobacterium</taxon>
    </lineage>
</organism>
<dbReference type="Gene3D" id="2.170.130.10">
    <property type="entry name" value="TonB-dependent receptor, plug domain"/>
    <property type="match status" value="1"/>
</dbReference>
<proteinExistence type="inferred from homology"/>
<evidence type="ECO:0000256" key="5">
    <source>
        <dbReference type="ARBA" id="ARBA00022729"/>
    </source>
</evidence>
<evidence type="ECO:0000259" key="13">
    <source>
        <dbReference type="Pfam" id="PF07715"/>
    </source>
</evidence>
<evidence type="ECO:0000259" key="12">
    <source>
        <dbReference type="Pfam" id="PF00593"/>
    </source>
</evidence>
<evidence type="ECO:0000313" key="15">
    <source>
        <dbReference type="Proteomes" id="UP000184121"/>
    </source>
</evidence>
<feature type="domain" description="TonB-dependent receptor-like beta-barrel" evidence="12">
    <location>
        <begin position="222"/>
        <end position="633"/>
    </location>
</feature>
<evidence type="ECO:0000256" key="6">
    <source>
        <dbReference type="ARBA" id="ARBA00023077"/>
    </source>
</evidence>
<dbReference type="GO" id="GO:0015344">
    <property type="term" value="F:siderophore uptake transmembrane transporter activity"/>
    <property type="evidence" value="ECO:0007669"/>
    <property type="project" value="TreeGrafter"/>
</dbReference>
<keyword evidence="4 10" id="KW-0812">Transmembrane</keyword>
<keyword evidence="5" id="KW-0732">Signal</keyword>
<dbReference type="InterPro" id="IPR036942">
    <property type="entry name" value="Beta-barrel_TonB_sf"/>
</dbReference>
<protein>
    <submittedName>
        <fullName evidence="14">Iron complex outermembrane recepter protein</fullName>
    </submittedName>
</protein>
<dbReference type="AlphaFoldDB" id="A0A1M7JRF1"/>
<keyword evidence="15" id="KW-1185">Reference proteome</keyword>
<keyword evidence="7 10" id="KW-0472">Membrane</keyword>
<dbReference type="Gene3D" id="2.40.170.20">
    <property type="entry name" value="TonB-dependent receptor, beta-barrel domain"/>
    <property type="match status" value="1"/>
</dbReference>
<evidence type="ECO:0000256" key="2">
    <source>
        <dbReference type="ARBA" id="ARBA00022448"/>
    </source>
</evidence>
<dbReference type="Pfam" id="PF00593">
    <property type="entry name" value="TonB_dep_Rec_b-barrel"/>
    <property type="match status" value="1"/>
</dbReference>
<evidence type="ECO:0000256" key="1">
    <source>
        <dbReference type="ARBA" id="ARBA00004571"/>
    </source>
</evidence>
<keyword evidence="3 10" id="KW-1134">Transmembrane beta strand</keyword>
<dbReference type="Pfam" id="PF07715">
    <property type="entry name" value="Plug"/>
    <property type="match status" value="1"/>
</dbReference>
<dbReference type="PANTHER" id="PTHR30069:SF29">
    <property type="entry name" value="HEMOGLOBIN AND HEMOGLOBIN-HAPTOGLOBIN-BINDING PROTEIN 1-RELATED"/>
    <property type="match status" value="1"/>
</dbReference>
<dbReference type="SUPFAM" id="SSF56935">
    <property type="entry name" value="Porins"/>
    <property type="match status" value="1"/>
</dbReference>
<feature type="domain" description="TonB-dependent receptor plug" evidence="13">
    <location>
        <begin position="82"/>
        <end position="186"/>
    </location>
</feature>
<evidence type="ECO:0000256" key="4">
    <source>
        <dbReference type="ARBA" id="ARBA00022692"/>
    </source>
</evidence>
<evidence type="ECO:0000256" key="10">
    <source>
        <dbReference type="PROSITE-ProRule" id="PRU01360"/>
    </source>
</evidence>
<evidence type="ECO:0000313" key="14">
    <source>
        <dbReference type="EMBL" id="SHM55501.1"/>
    </source>
</evidence>
<dbReference type="EMBL" id="FRBY01000005">
    <property type="protein sequence ID" value="SHM55501.1"/>
    <property type="molecule type" value="Genomic_DNA"/>
</dbReference>
<dbReference type="STRING" id="29534.SAMN05444366_3474"/>
<evidence type="ECO:0000256" key="8">
    <source>
        <dbReference type="ARBA" id="ARBA00023170"/>
    </source>
</evidence>
<keyword evidence="6 11" id="KW-0798">TonB box</keyword>
<name>A0A1M7JRF1_9FLAO</name>
<sequence>MLVVNYKTTARPGEWEGKQQDASQETCLYNKYRTLGKKSVEIMTLKKLFAFYLLLLCQIMSAQNDSITNLKAVVVSDSNLKKYSTSQSVLKLNDSVINKNEALLTDLLNFNSTIYFKEYGRGMLSTVAFRGTTSSQTAVIWNGININSQMNGSTDFNTISGSDYNSVSVKAGGGSVIYGSGAVGGTVHLNNDLGFYNRFENNLKLDYGSFNTIGINYKTNISNEKWSAQIGFSKNSSTNDYKYLNQYTWKGEQRWNQNGQYDIITMSANLGYKFDTKNSLKLYSQTSNTDRNTSLITETETKSKYVNGFNRNLLEYDGDFGKFKTNFKTAYIFENYQYYADNSTNQYTFGKTESFITKADLGYTLFKSTQINGILDYNRTKGFGSGFGDNTREISSAALLVKQDFSKDWKNEFGIRKEFTDNYKSPVLFSLGSSYQFGKLYNLKLNLSRNFRIPTFNDLYWEQGGNPDLKPESSYQAEIGNVFTYKNISLTQTFYYIKITDLLRWVPGSNGIWTPQNTDKVNTYGTETLLSWKQQYGKNYFGANATYAYTVSKDIATDKQLFFVPFNKVTAAVSYSRNNISAYYQFLYNGFVYTQADNDPNEIVDAYLVSNIGIDYDFKFLSSFKLGFQILNLWNENYESLENRPMPGRNFNMYLNLKF</sequence>
<dbReference type="InterPro" id="IPR039426">
    <property type="entry name" value="TonB-dep_rcpt-like"/>
</dbReference>
<reference evidence="15" key="1">
    <citation type="submission" date="2016-11" db="EMBL/GenBank/DDBJ databases">
        <authorList>
            <person name="Varghese N."/>
            <person name="Submissions S."/>
        </authorList>
    </citation>
    <scope>NUCLEOTIDE SEQUENCE [LARGE SCALE GENOMIC DNA]</scope>
    <source>
        <strain evidence="15">DSM 1811</strain>
    </source>
</reference>
<dbReference type="Proteomes" id="UP000184121">
    <property type="component" value="Unassembled WGS sequence"/>
</dbReference>
<dbReference type="InterPro" id="IPR037066">
    <property type="entry name" value="Plug_dom_sf"/>
</dbReference>
<accession>A0A1M7JRF1</accession>
<evidence type="ECO:0000256" key="9">
    <source>
        <dbReference type="ARBA" id="ARBA00023237"/>
    </source>
</evidence>
<comment type="subcellular location">
    <subcellularLocation>
        <location evidence="1 10">Cell outer membrane</location>
        <topology evidence="1 10">Multi-pass membrane protein</topology>
    </subcellularLocation>
</comment>
<keyword evidence="2 10" id="KW-0813">Transport</keyword>
<evidence type="ECO:0000256" key="3">
    <source>
        <dbReference type="ARBA" id="ARBA00022452"/>
    </source>
</evidence>
<dbReference type="InterPro" id="IPR012910">
    <property type="entry name" value="Plug_dom"/>
</dbReference>
<evidence type="ECO:0000256" key="7">
    <source>
        <dbReference type="ARBA" id="ARBA00023136"/>
    </source>
</evidence>